<dbReference type="Proteomes" id="UP001172680">
    <property type="component" value="Unassembled WGS sequence"/>
</dbReference>
<dbReference type="EMBL" id="JAPDRP010000013">
    <property type="protein sequence ID" value="KAJ9642319.1"/>
    <property type="molecule type" value="Genomic_DNA"/>
</dbReference>
<evidence type="ECO:0000313" key="2">
    <source>
        <dbReference type="Proteomes" id="UP001172680"/>
    </source>
</evidence>
<accession>A0ACC2Z4P3</accession>
<protein>
    <submittedName>
        <fullName evidence="1">Uncharacterized protein</fullName>
    </submittedName>
</protein>
<name>A0ACC2Z4P3_9PEZI</name>
<gene>
    <name evidence="1" type="ORF">H2199_004699</name>
</gene>
<comment type="caution">
    <text evidence="1">The sequence shown here is derived from an EMBL/GenBank/DDBJ whole genome shotgun (WGS) entry which is preliminary data.</text>
</comment>
<sequence length="170" mass="17899">MAPPPVPEIRLKQIATDACDSALSSTDSYVHSSTPGWNATIINTILKSLISETSTPDSPPKYKFAVNSTIMQHSHPLTSSSSASTTTDAESSTTATDSSATPSADEATTNGGSESQSGTASSKPRAGRRGMHSAAGAYWNNERDGLWNFKYEGAERKGMDVVVSVIWIGI</sequence>
<proteinExistence type="predicted"/>
<evidence type="ECO:0000313" key="1">
    <source>
        <dbReference type="EMBL" id="KAJ9642319.1"/>
    </source>
</evidence>
<organism evidence="1 2">
    <name type="scientific">Coniosporium tulheliwenetii</name>
    <dbReference type="NCBI Taxonomy" id="3383036"/>
    <lineage>
        <taxon>Eukaryota</taxon>
        <taxon>Fungi</taxon>
        <taxon>Dikarya</taxon>
        <taxon>Ascomycota</taxon>
        <taxon>Pezizomycotina</taxon>
        <taxon>Dothideomycetes</taxon>
        <taxon>Dothideomycetes incertae sedis</taxon>
        <taxon>Coniosporium</taxon>
    </lineage>
</organism>
<reference evidence="1" key="1">
    <citation type="submission" date="2022-10" db="EMBL/GenBank/DDBJ databases">
        <title>Culturing micro-colonial fungi from biological soil crusts in the Mojave desert and describing Neophaeococcomyces mojavensis, and introducing the new genera and species Taxawa tesnikishii.</title>
        <authorList>
            <person name="Kurbessoian T."/>
            <person name="Stajich J.E."/>
        </authorList>
    </citation>
    <scope>NUCLEOTIDE SEQUENCE</scope>
    <source>
        <strain evidence="1">JES_115</strain>
    </source>
</reference>
<keyword evidence="2" id="KW-1185">Reference proteome</keyword>